<organism evidence="4 5">
    <name type="scientific">Mycobacterium asiaticum</name>
    <dbReference type="NCBI Taxonomy" id="1790"/>
    <lineage>
        <taxon>Bacteria</taxon>
        <taxon>Bacillati</taxon>
        <taxon>Actinomycetota</taxon>
        <taxon>Actinomycetes</taxon>
        <taxon>Mycobacteriales</taxon>
        <taxon>Mycobacteriaceae</taxon>
        <taxon>Mycobacterium</taxon>
    </lineage>
</organism>
<dbReference type="GO" id="GO:0042602">
    <property type="term" value="F:riboflavin reductase (NADPH) activity"/>
    <property type="evidence" value="ECO:0007669"/>
    <property type="project" value="TreeGrafter"/>
</dbReference>
<accession>A0A1A3NX61</accession>
<name>A0A1A3NX61_MYCAS</name>
<dbReference type="OrthoDB" id="3176898at2"/>
<evidence type="ECO:0000313" key="5">
    <source>
        <dbReference type="Proteomes" id="UP000093928"/>
    </source>
</evidence>
<dbReference type="GO" id="GO:0010181">
    <property type="term" value="F:FMN binding"/>
    <property type="evidence" value="ECO:0007669"/>
    <property type="project" value="InterPro"/>
</dbReference>
<gene>
    <name evidence="4" type="ORF">A5634_02230</name>
</gene>
<dbReference type="AlphaFoldDB" id="A0A1A3NX61"/>
<dbReference type="InterPro" id="IPR012349">
    <property type="entry name" value="Split_barrel_FMN-bd"/>
</dbReference>
<evidence type="ECO:0000313" key="4">
    <source>
        <dbReference type="EMBL" id="OBK24922.1"/>
    </source>
</evidence>
<protein>
    <submittedName>
        <fullName evidence="4">Oxidoreductase</fullName>
    </submittedName>
</protein>
<dbReference type="SUPFAM" id="SSF50475">
    <property type="entry name" value="FMN-binding split barrel"/>
    <property type="match status" value="1"/>
</dbReference>
<dbReference type="Proteomes" id="UP000093928">
    <property type="component" value="Unassembled WGS sequence"/>
</dbReference>
<dbReference type="Pfam" id="PF01613">
    <property type="entry name" value="Flavin_Reduct"/>
    <property type="match status" value="1"/>
</dbReference>
<evidence type="ECO:0000256" key="1">
    <source>
        <dbReference type="ARBA" id="ARBA00008898"/>
    </source>
</evidence>
<feature type="domain" description="Flavin reductase like" evidence="3">
    <location>
        <begin position="22"/>
        <end position="168"/>
    </location>
</feature>
<dbReference type="PANTHER" id="PTHR30466:SF15">
    <property type="entry name" value="POSSIBLE OXIDOREDUCTASE"/>
    <property type="match status" value="1"/>
</dbReference>
<reference evidence="4 5" key="1">
    <citation type="submission" date="2016-06" db="EMBL/GenBank/DDBJ databases">
        <authorList>
            <person name="Kjaerup R.B."/>
            <person name="Dalgaard T.S."/>
            <person name="Juul-Madsen H.R."/>
        </authorList>
    </citation>
    <scope>NUCLEOTIDE SEQUENCE [LARGE SCALE GENOMIC DNA]</scope>
    <source>
        <strain evidence="4 5">1165133.8</strain>
    </source>
</reference>
<comment type="caution">
    <text evidence="4">The sequence shown here is derived from an EMBL/GenBank/DDBJ whole genome shotgun (WGS) entry which is preliminary data.</text>
</comment>
<sequence length="200" mass="21988">MSERSARIHHGGVIGEPFDDLMTMLDTPVYVVTTQAEGHPSGCLVAFATQTSVQPPSFMVGLPLNCSTHEVACQSEYVAVHVLPRSKQLLAEMFVKQAPGHEDTLSHCSWRAGPLGMPILDDAAAWFVGRTVSRSPVADHVAYLLEPVATWAPDSVEELLYLSDIDEEYDPGQEAPQRLYTGERSESARKYGMRFTLDVP</sequence>
<dbReference type="InterPro" id="IPR002563">
    <property type="entry name" value="Flavin_Rdtase-like_dom"/>
</dbReference>
<dbReference type="PANTHER" id="PTHR30466">
    <property type="entry name" value="FLAVIN REDUCTASE"/>
    <property type="match status" value="1"/>
</dbReference>
<dbReference type="EMBL" id="LZLS01000149">
    <property type="protein sequence ID" value="OBK24922.1"/>
    <property type="molecule type" value="Genomic_DNA"/>
</dbReference>
<comment type="similarity">
    <text evidence="1">Belongs to the non-flavoprotein flavin reductase family.</text>
</comment>
<proteinExistence type="inferred from homology"/>
<dbReference type="InterPro" id="IPR050268">
    <property type="entry name" value="NADH-dep_flavin_reductase"/>
</dbReference>
<evidence type="ECO:0000259" key="3">
    <source>
        <dbReference type="SMART" id="SM00903"/>
    </source>
</evidence>
<dbReference type="Gene3D" id="2.30.110.10">
    <property type="entry name" value="Electron Transport, Fmn-binding Protein, Chain A"/>
    <property type="match status" value="1"/>
</dbReference>
<dbReference type="SMART" id="SM00903">
    <property type="entry name" value="Flavin_Reduct"/>
    <property type="match status" value="1"/>
</dbReference>
<dbReference type="RefSeq" id="WP_065144948.1">
    <property type="nucleotide sequence ID" value="NZ_LZLS01000149.1"/>
</dbReference>
<evidence type="ECO:0000256" key="2">
    <source>
        <dbReference type="ARBA" id="ARBA00023002"/>
    </source>
</evidence>
<keyword evidence="2" id="KW-0560">Oxidoreductase</keyword>